<keyword evidence="3" id="KW-1185">Reference proteome</keyword>
<evidence type="ECO:0000313" key="3">
    <source>
        <dbReference type="Proteomes" id="UP000826656"/>
    </source>
</evidence>
<protein>
    <submittedName>
        <fullName evidence="2">Uncharacterized protein</fullName>
    </submittedName>
</protein>
<proteinExistence type="predicted"/>
<dbReference type="Proteomes" id="UP000826656">
    <property type="component" value="Unassembled WGS sequence"/>
</dbReference>
<comment type="caution">
    <text evidence="2">The sequence shown here is derived from an EMBL/GenBank/DDBJ whole genome shotgun (WGS) entry which is preliminary data.</text>
</comment>
<gene>
    <name evidence="2" type="ORF">KY290_013451</name>
</gene>
<name>A0ABQ7VNU1_SOLTU</name>
<evidence type="ECO:0000256" key="1">
    <source>
        <dbReference type="SAM" id="Phobius"/>
    </source>
</evidence>
<keyword evidence="1" id="KW-0812">Transmembrane</keyword>
<reference evidence="2 3" key="1">
    <citation type="journal article" date="2021" name="bioRxiv">
        <title>Chromosome-scale and haplotype-resolved genome assembly of a tetraploid potato cultivar.</title>
        <authorList>
            <person name="Sun H."/>
            <person name="Jiao W.-B."/>
            <person name="Krause K."/>
            <person name="Campoy J.A."/>
            <person name="Goel M."/>
            <person name="Folz-Donahue K."/>
            <person name="Kukat C."/>
            <person name="Huettel B."/>
            <person name="Schneeberger K."/>
        </authorList>
    </citation>
    <scope>NUCLEOTIDE SEQUENCE [LARGE SCALE GENOMIC DNA]</scope>
    <source>
        <strain evidence="2">SolTubOtavaFocal</strain>
        <tissue evidence="2">Leaves</tissue>
    </source>
</reference>
<keyword evidence="1" id="KW-0472">Membrane</keyword>
<accession>A0ABQ7VNU1</accession>
<keyword evidence="1" id="KW-1133">Transmembrane helix</keyword>
<feature type="transmembrane region" description="Helical" evidence="1">
    <location>
        <begin position="12"/>
        <end position="31"/>
    </location>
</feature>
<evidence type="ECO:0000313" key="2">
    <source>
        <dbReference type="EMBL" id="KAH0769470.1"/>
    </source>
</evidence>
<organism evidence="2 3">
    <name type="scientific">Solanum tuberosum</name>
    <name type="common">Potato</name>
    <dbReference type="NCBI Taxonomy" id="4113"/>
    <lineage>
        <taxon>Eukaryota</taxon>
        <taxon>Viridiplantae</taxon>
        <taxon>Streptophyta</taxon>
        <taxon>Embryophyta</taxon>
        <taxon>Tracheophyta</taxon>
        <taxon>Spermatophyta</taxon>
        <taxon>Magnoliopsida</taxon>
        <taxon>eudicotyledons</taxon>
        <taxon>Gunneridae</taxon>
        <taxon>Pentapetalae</taxon>
        <taxon>asterids</taxon>
        <taxon>lamiids</taxon>
        <taxon>Solanales</taxon>
        <taxon>Solanaceae</taxon>
        <taxon>Solanoideae</taxon>
        <taxon>Solaneae</taxon>
        <taxon>Solanum</taxon>
    </lineage>
</organism>
<sequence length="131" mass="14995">MRYNKELHMQIKCLVKLFILGITSILPFPFPRHLNIATTQGSLLFRPICYLNCSCHLLFVSSSASLYMQSFFGVHRSSKLTKDFQTHTSSAAEIENKLLTDKHTTFNKRTSLNTCPQLSNTKRKMNAILPK</sequence>
<dbReference type="EMBL" id="JAIVGD010000011">
    <property type="protein sequence ID" value="KAH0769470.1"/>
    <property type="molecule type" value="Genomic_DNA"/>
</dbReference>